<reference evidence="3 4" key="1">
    <citation type="journal article" date="2014" name="Int. J. Syst. Evol. Microbiol.">
        <title>Solimonas terrae sp. nov., isolated from soil.</title>
        <authorList>
            <person name="Kim S.J."/>
            <person name="Moon J.Y."/>
            <person name="Weon H.Y."/>
            <person name="Ahn J.H."/>
            <person name="Chen W.M."/>
            <person name="Kwon S.W."/>
        </authorList>
    </citation>
    <scope>NUCLEOTIDE SEQUENCE [LARGE SCALE GENOMIC DNA]</scope>
    <source>
        <strain evidence="3 4">KIS83-12</strain>
    </source>
</reference>
<evidence type="ECO:0000256" key="1">
    <source>
        <dbReference type="ARBA" id="ARBA00010364"/>
    </source>
</evidence>
<comment type="caution">
    <text evidence="3">The sequence shown here is derived from an EMBL/GenBank/DDBJ whole genome shotgun (WGS) entry which is preliminary data.</text>
</comment>
<name>A0A6M2BVY9_9GAMM</name>
<organism evidence="3 4">
    <name type="scientific">Solimonas terrae</name>
    <dbReference type="NCBI Taxonomy" id="1396819"/>
    <lineage>
        <taxon>Bacteria</taxon>
        <taxon>Pseudomonadati</taxon>
        <taxon>Pseudomonadota</taxon>
        <taxon>Gammaproteobacteria</taxon>
        <taxon>Nevskiales</taxon>
        <taxon>Nevskiaceae</taxon>
        <taxon>Solimonas</taxon>
    </lineage>
</organism>
<dbReference type="Proteomes" id="UP000472676">
    <property type="component" value="Unassembled WGS sequence"/>
</dbReference>
<dbReference type="Gene3D" id="3.30.1200.10">
    <property type="entry name" value="YggU-like"/>
    <property type="match status" value="1"/>
</dbReference>
<protein>
    <recommendedName>
        <fullName evidence="2">UPF0235 protein G7Y85_16755</fullName>
    </recommendedName>
</protein>
<dbReference type="HAMAP" id="MF_00634">
    <property type="entry name" value="UPF0235"/>
    <property type="match status" value="1"/>
</dbReference>
<dbReference type="InterPro" id="IPR003746">
    <property type="entry name" value="DUF167"/>
</dbReference>
<comment type="similarity">
    <text evidence="1 2">Belongs to the UPF0235 family.</text>
</comment>
<dbReference type="NCBIfam" id="TIGR00251">
    <property type="entry name" value="DUF167 family protein"/>
    <property type="match status" value="1"/>
</dbReference>
<dbReference type="EMBL" id="JAAMOW010000009">
    <property type="protein sequence ID" value="NGY06425.1"/>
    <property type="molecule type" value="Genomic_DNA"/>
</dbReference>
<dbReference type="AlphaFoldDB" id="A0A6M2BVY9"/>
<keyword evidence="4" id="KW-1185">Reference proteome</keyword>
<dbReference type="SMART" id="SM01152">
    <property type="entry name" value="DUF167"/>
    <property type="match status" value="1"/>
</dbReference>
<proteinExistence type="inferred from homology"/>
<dbReference type="Pfam" id="PF02594">
    <property type="entry name" value="DUF167"/>
    <property type="match status" value="1"/>
</dbReference>
<dbReference type="SUPFAM" id="SSF69786">
    <property type="entry name" value="YggU-like"/>
    <property type="match status" value="1"/>
</dbReference>
<evidence type="ECO:0000313" key="4">
    <source>
        <dbReference type="Proteomes" id="UP000472676"/>
    </source>
</evidence>
<evidence type="ECO:0000313" key="3">
    <source>
        <dbReference type="EMBL" id="NGY06425.1"/>
    </source>
</evidence>
<gene>
    <name evidence="3" type="ORF">G7Y85_16755</name>
</gene>
<dbReference type="RefSeq" id="WP_166260509.1">
    <property type="nucleotide sequence ID" value="NZ_JAAMOW010000009.1"/>
</dbReference>
<evidence type="ECO:0000256" key="2">
    <source>
        <dbReference type="HAMAP-Rule" id="MF_00634"/>
    </source>
</evidence>
<sequence>MVKVGTRASRNAVLGWHDAMLKVAVTAVPEHGKANAAVQALLARSLRLPKSAITLLQGDTRSQKLFDITGLDDGEILRRLPGFVA</sequence>
<accession>A0A6M2BVY9</accession>
<dbReference type="InterPro" id="IPR036591">
    <property type="entry name" value="YggU-like_sf"/>
</dbReference>